<dbReference type="CDD" id="cd04333">
    <property type="entry name" value="ProX_deacylase"/>
    <property type="match status" value="1"/>
</dbReference>
<dbReference type="Proteomes" id="UP000034140">
    <property type="component" value="Unassembled WGS sequence"/>
</dbReference>
<dbReference type="GO" id="GO:0002161">
    <property type="term" value="F:aminoacyl-tRNA deacylase activity"/>
    <property type="evidence" value="ECO:0007669"/>
    <property type="project" value="InterPro"/>
</dbReference>
<gene>
    <name evidence="2" type="ORF">UR96_C0022G0011</name>
</gene>
<dbReference type="Pfam" id="PF04073">
    <property type="entry name" value="tRNA_edit"/>
    <property type="match status" value="1"/>
</dbReference>
<dbReference type="GO" id="GO:0004812">
    <property type="term" value="F:aminoacyl-tRNA ligase activity"/>
    <property type="evidence" value="ECO:0007669"/>
    <property type="project" value="UniProtKB-KW"/>
</dbReference>
<dbReference type="Gene3D" id="3.90.960.10">
    <property type="entry name" value="YbaK/aminoacyl-tRNA synthetase-associated domain"/>
    <property type="match status" value="1"/>
</dbReference>
<evidence type="ECO:0000313" key="2">
    <source>
        <dbReference type="EMBL" id="KKP92031.1"/>
    </source>
</evidence>
<proteinExistence type="predicted"/>
<keyword evidence="2" id="KW-0436">Ligase</keyword>
<evidence type="ECO:0000313" key="3">
    <source>
        <dbReference type="Proteomes" id="UP000034140"/>
    </source>
</evidence>
<dbReference type="AlphaFoldDB" id="A0A0G0DSK3"/>
<protein>
    <submittedName>
        <fullName evidence="2">Prolyl-tRNA synthetase</fullName>
    </submittedName>
</protein>
<dbReference type="PANTHER" id="PTHR30411">
    <property type="entry name" value="CYTOPLASMIC PROTEIN"/>
    <property type="match status" value="1"/>
</dbReference>
<keyword evidence="2" id="KW-0030">Aminoacyl-tRNA synthetase</keyword>
<name>A0A0G0DSK3_9BACT</name>
<feature type="domain" description="YbaK/aminoacyl-tRNA synthetase-associated" evidence="1">
    <location>
        <begin position="22"/>
        <end position="132"/>
    </location>
</feature>
<dbReference type="InterPro" id="IPR007214">
    <property type="entry name" value="YbaK/aa-tRNA-synth-assoc-dom"/>
</dbReference>
<dbReference type="InterPro" id="IPR036754">
    <property type="entry name" value="YbaK/aa-tRNA-synt-asso_dom_sf"/>
</dbReference>
<organism evidence="2 3">
    <name type="scientific">candidate division WS6 bacterium GW2011_GWC1_36_11</name>
    <dbReference type="NCBI Taxonomy" id="1619090"/>
    <lineage>
        <taxon>Bacteria</taxon>
        <taxon>Candidatus Dojkabacteria</taxon>
    </lineage>
</organism>
<comment type="caution">
    <text evidence="2">The sequence shown here is derived from an EMBL/GenBank/DDBJ whole genome shotgun (WGS) entry which is preliminary data.</text>
</comment>
<dbReference type="EMBL" id="LBRE01000022">
    <property type="protein sequence ID" value="KKP92031.1"/>
    <property type="molecule type" value="Genomic_DNA"/>
</dbReference>
<evidence type="ECO:0000259" key="1">
    <source>
        <dbReference type="Pfam" id="PF04073"/>
    </source>
</evidence>
<accession>A0A0G0DSK3</accession>
<reference evidence="2 3" key="1">
    <citation type="journal article" date="2015" name="Nature">
        <title>rRNA introns, odd ribosomes, and small enigmatic genomes across a large radiation of phyla.</title>
        <authorList>
            <person name="Brown C.T."/>
            <person name="Hug L.A."/>
            <person name="Thomas B.C."/>
            <person name="Sharon I."/>
            <person name="Castelle C.J."/>
            <person name="Singh A."/>
            <person name="Wilkins M.J."/>
            <person name="Williams K.H."/>
            <person name="Banfield J.F."/>
        </authorList>
    </citation>
    <scope>NUCLEOTIDE SEQUENCE [LARGE SCALE GENOMIC DNA]</scope>
</reference>
<dbReference type="PANTHER" id="PTHR30411:SF1">
    <property type="entry name" value="CYTOPLASMIC PROTEIN"/>
    <property type="match status" value="1"/>
</dbReference>
<dbReference type="SUPFAM" id="SSF55826">
    <property type="entry name" value="YbaK/ProRS associated domain"/>
    <property type="match status" value="1"/>
</dbReference>
<sequence length="135" mass="14872">MNLFEEYTRTNNLDIELIETDESTRTAQDAANTHNVPVSNIVKSLLTKVGNNFVLYLVPGDKRLDLENIGGRMANADEVKEITGYSIGGVPPFGHITRLETHIMDGFDSSKILLAAGGKPNIIFKITLEKLKSLI</sequence>